<evidence type="ECO:0000256" key="4">
    <source>
        <dbReference type="ARBA" id="ARBA00022729"/>
    </source>
</evidence>
<dbReference type="SUPFAM" id="SSF53474">
    <property type="entry name" value="alpha/beta-Hydrolases"/>
    <property type="match status" value="1"/>
</dbReference>
<keyword evidence="2" id="KW-0719">Serine esterase</keyword>
<keyword evidence="4 8" id="KW-0732">Signal</keyword>
<dbReference type="PANTHER" id="PTHR33938">
    <property type="entry name" value="FERULOYL ESTERASE B-RELATED"/>
    <property type="match status" value="1"/>
</dbReference>
<evidence type="ECO:0000313" key="9">
    <source>
        <dbReference type="EMBL" id="XDO98157.1"/>
    </source>
</evidence>
<evidence type="ECO:0000256" key="5">
    <source>
        <dbReference type="ARBA" id="ARBA00022801"/>
    </source>
</evidence>
<gene>
    <name evidence="9" type="ORF">ABOZ73_07005</name>
</gene>
<dbReference type="Pfam" id="PF07519">
    <property type="entry name" value="Tannase"/>
    <property type="match status" value="2"/>
</dbReference>
<dbReference type="GO" id="GO:0052689">
    <property type="term" value="F:carboxylic ester hydrolase activity"/>
    <property type="evidence" value="ECO:0007669"/>
    <property type="project" value="UniProtKB-KW"/>
</dbReference>
<keyword evidence="6" id="KW-0106">Calcium</keyword>
<name>A0AB39KX95_9CAUL</name>
<dbReference type="EMBL" id="CP158375">
    <property type="protein sequence ID" value="XDO98157.1"/>
    <property type="molecule type" value="Genomic_DNA"/>
</dbReference>
<evidence type="ECO:0000256" key="1">
    <source>
        <dbReference type="ARBA" id="ARBA00006249"/>
    </source>
</evidence>
<sequence length="523" mass="53355">MVRRAALAGAAAAVLLLPAAPIAGAAASTAAPAGGAADRCAALAAAGAFRGVQVDAAQLTPAAWTSPAVSNRNAQPVAASVCRVQGRIEGDVGFEVWLPVDGWNGRFLGTGVGGNAGYLNYTDMARGVGLGFAAASTDTGHSLEDVSWVADPRKVANYANVAHHRLAEVSKAMLARFYGEPARHAYFIGCSGGGRQALKVVQDFPADYDGVIAGAPGLDLVTLSARHLGASLHALRDPDAAVSPAAWDAIGQAAVKACDTDDGVTDGVVANPAACRFDPASLACGTTASSVCLTPKQLATVQAISAPLTVGGRDVDPGLLPGVTPRPGPPPALARSIFGHLAHGDANWNPIGFDPDKDVPPAWKGLPTMAAEKTDVAAFAKRGGKLIVYHGLIDPATLPQPTTAYVEAAKASVAKAGGPDFARLYLAPGMLHCQGGPGADRFGQAGDRVTADDPRSNALSALVRWVEEGQAPQDLRASKIEAGRTIFTRKLCPHPQAAVYNGVGDPDSADSFVCRAPADGDKE</sequence>
<proteinExistence type="inferred from homology"/>
<accession>A0AB39KX95</accession>
<dbReference type="InterPro" id="IPR029058">
    <property type="entry name" value="AB_hydrolase_fold"/>
</dbReference>
<dbReference type="AlphaFoldDB" id="A0AB39KX95"/>
<organism evidence="9">
    <name type="scientific">Caulobacter sp. 73W</name>
    <dbReference type="NCBI Taxonomy" id="3161137"/>
    <lineage>
        <taxon>Bacteria</taxon>
        <taxon>Pseudomonadati</taxon>
        <taxon>Pseudomonadota</taxon>
        <taxon>Alphaproteobacteria</taxon>
        <taxon>Caulobacterales</taxon>
        <taxon>Caulobacteraceae</taxon>
        <taxon>Caulobacter</taxon>
    </lineage>
</organism>
<dbReference type="PANTHER" id="PTHR33938:SF15">
    <property type="entry name" value="FERULOYL ESTERASE B-RELATED"/>
    <property type="match status" value="1"/>
</dbReference>
<evidence type="ECO:0000256" key="7">
    <source>
        <dbReference type="ARBA" id="ARBA00023157"/>
    </source>
</evidence>
<evidence type="ECO:0000256" key="6">
    <source>
        <dbReference type="ARBA" id="ARBA00022837"/>
    </source>
</evidence>
<dbReference type="GO" id="GO:0046872">
    <property type="term" value="F:metal ion binding"/>
    <property type="evidence" value="ECO:0007669"/>
    <property type="project" value="UniProtKB-KW"/>
</dbReference>
<reference evidence="9" key="1">
    <citation type="submission" date="2024-06" db="EMBL/GenBank/DDBJ databases">
        <title>Caulobacter inopinatus, sp. nov.</title>
        <authorList>
            <person name="Donachie S.P."/>
        </authorList>
    </citation>
    <scope>NUCLEOTIDE SEQUENCE</scope>
    <source>
        <strain evidence="9">73W</strain>
    </source>
</reference>
<comment type="similarity">
    <text evidence="1">Belongs to the tannase family.</text>
</comment>
<keyword evidence="7" id="KW-1015">Disulfide bond</keyword>
<keyword evidence="5 9" id="KW-0378">Hydrolase</keyword>
<keyword evidence="3" id="KW-0479">Metal-binding</keyword>
<evidence type="ECO:0000256" key="8">
    <source>
        <dbReference type="SAM" id="SignalP"/>
    </source>
</evidence>
<dbReference type="RefSeq" id="WP_369061855.1">
    <property type="nucleotide sequence ID" value="NZ_CP158375.1"/>
</dbReference>
<evidence type="ECO:0000256" key="2">
    <source>
        <dbReference type="ARBA" id="ARBA00022487"/>
    </source>
</evidence>
<protein>
    <submittedName>
        <fullName evidence="9">Tannase/feruloyl esterase family alpha/beta hydrolase</fullName>
    </submittedName>
</protein>
<feature type="signal peptide" evidence="8">
    <location>
        <begin position="1"/>
        <end position="25"/>
    </location>
</feature>
<evidence type="ECO:0000256" key="3">
    <source>
        <dbReference type="ARBA" id="ARBA00022723"/>
    </source>
</evidence>
<dbReference type="InterPro" id="IPR011118">
    <property type="entry name" value="Tannase/feruloyl_esterase"/>
</dbReference>
<feature type="chain" id="PRO_5044282676" evidence="8">
    <location>
        <begin position="26"/>
        <end position="523"/>
    </location>
</feature>